<dbReference type="EMBL" id="FOZX01000008">
    <property type="protein sequence ID" value="SFS94245.1"/>
    <property type="molecule type" value="Genomic_DNA"/>
</dbReference>
<dbReference type="Gene3D" id="3.90.930.1">
    <property type="match status" value="1"/>
</dbReference>
<protein>
    <recommendedName>
        <fullName evidence="4">MORN repeat variant</fullName>
    </recommendedName>
</protein>
<dbReference type="RefSeq" id="WP_093421205.1">
    <property type="nucleotide sequence ID" value="NZ_FOZX01000008.1"/>
</dbReference>
<feature type="region of interest" description="Disordered" evidence="1">
    <location>
        <begin position="88"/>
        <end position="112"/>
    </location>
</feature>
<dbReference type="STRING" id="95161.SAMN05660874_04423"/>
<organism evidence="2 3">
    <name type="scientific">Saccharopolyspora flava</name>
    <dbReference type="NCBI Taxonomy" id="95161"/>
    <lineage>
        <taxon>Bacteria</taxon>
        <taxon>Bacillati</taxon>
        <taxon>Actinomycetota</taxon>
        <taxon>Actinomycetes</taxon>
        <taxon>Pseudonocardiales</taxon>
        <taxon>Pseudonocardiaceae</taxon>
        <taxon>Saccharopolyspora</taxon>
    </lineage>
</organism>
<dbReference type="Proteomes" id="UP000198852">
    <property type="component" value="Unassembled WGS sequence"/>
</dbReference>
<feature type="compositionally biased region" description="Polar residues" evidence="1">
    <location>
        <begin position="101"/>
        <end position="112"/>
    </location>
</feature>
<name>A0A1I6TYJ2_9PSEU</name>
<keyword evidence="3" id="KW-1185">Reference proteome</keyword>
<accession>A0A1I6TYJ2</accession>
<dbReference type="SUPFAM" id="SSF82185">
    <property type="entry name" value="Histone H3 K4-specific methyltransferase SET7/9 N-terminal domain"/>
    <property type="match status" value="1"/>
</dbReference>
<evidence type="ECO:0008006" key="4">
    <source>
        <dbReference type="Google" id="ProtNLM"/>
    </source>
</evidence>
<proteinExistence type="predicted"/>
<evidence type="ECO:0000313" key="2">
    <source>
        <dbReference type="EMBL" id="SFS94245.1"/>
    </source>
</evidence>
<reference evidence="3" key="1">
    <citation type="submission" date="2016-10" db="EMBL/GenBank/DDBJ databases">
        <authorList>
            <person name="Varghese N."/>
            <person name="Submissions S."/>
        </authorList>
    </citation>
    <scope>NUCLEOTIDE SEQUENCE [LARGE SCALE GENOMIC DNA]</scope>
    <source>
        <strain evidence="3">DSM 44771</strain>
    </source>
</reference>
<gene>
    <name evidence="2" type="ORF">SAMN05660874_04423</name>
</gene>
<evidence type="ECO:0000256" key="1">
    <source>
        <dbReference type="SAM" id="MobiDB-lite"/>
    </source>
</evidence>
<sequence>MNEIRVDEDDTEMDETGRVFYQDEPFTGVTVEKARDGSVVSTYSYFAGYPDGPFKEWRSNDQPREEGTMRDGRPVGILREWHPHGQLATETEFDDHGSLIRKNSWTEDGTPD</sequence>
<evidence type="ECO:0000313" key="3">
    <source>
        <dbReference type="Proteomes" id="UP000198852"/>
    </source>
</evidence>
<dbReference type="OrthoDB" id="4563261at2"/>
<dbReference type="AlphaFoldDB" id="A0A1I6TYJ2"/>